<protein>
    <submittedName>
        <fullName evidence="2">Peroxiredoxin family protein</fullName>
    </submittedName>
</protein>
<organism evidence="2 3">
    <name type="scientific">Planifilum fulgidum</name>
    <dbReference type="NCBI Taxonomy" id="201973"/>
    <lineage>
        <taxon>Bacteria</taxon>
        <taxon>Bacillati</taxon>
        <taxon>Bacillota</taxon>
        <taxon>Bacilli</taxon>
        <taxon>Bacillales</taxon>
        <taxon>Thermoactinomycetaceae</taxon>
        <taxon>Planifilum</taxon>
    </lineage>
</organism>
<reference evidence="3" key="1">
    <citation type="submission" date="2016-10" db="EMBL/GenBank/DDBJ databases">
        <authorList>
            <person name="Varghese N."/>
            <person name="Submissions S."/>
        </authorList>
    </citation>
    <scope>NUCLEOTIDE SEQUENCE [LARGE SCALE GENOMIC DNA]</scope>
    <source>
        <strain evidence="3">DSM 44945</strain>
    </source>
</reference>
<sequence>MNQQQAPTLAIILLSKDLERLHAGSLVGSVAAMSGMSVRLFVTMNALEAFLKENVEKRAFQTGTVGAEMLSKNIPLFCDLLREGKENGDLRLYACSMAMDVMGWKREDLIDLFDDVIGVSSFLGMSQGAQVITM</sequence>
<evidence type="ECO:0000256" key="1">
    <source>
        <dbReference type="SAM" id="Phobius"/>
    </source>
</evidence>
<dbReference type="InterPro" id="IPR032836">
    <property type="entry name" value="DsrE2-like"/>
</dbReference>
<evidence type="ECO:0000313" key="3">
    <source>
        <dbReference type="Proteomes" id="UP000198661"/>
    </source>
</evidence>
<dbReference type="SUPFAM" id="SSF75169">
    <property type="entry name" value="DsrEFH-like"/>
    <property type="match status" value="1"/>
</dbReference>
<dbReference type="EMBL" id="FOOK01000003">
    <property type="protein sequence ID" value="SFF70699.1"/>
    <property type="molecule type" value="Genomic_DNA"/>
</dbReference>
<dbReference type="AlphaFoldDB" id="A0A1I2KWJ4"/>
<dbReference type="STRING" id="201973.SAMN04488025_10359"/>
<name>A0A1I2KWJ4_9BACL</name>
<dbReference type="Pfam" id="PF13686">
    <property type="entry name" value="DrsE_2"/>
    <property type="match status" value="1"/>
</dbReference>
<dbReference type="Proteomes" id="UP000198661">
    <property type="component" value="Unassembled WGS sequence"/>
</dbReference>
<keyword evidence="1" id="KW-0472">Membrane</keyword>
<proteinExistence type="predicted"/>
<dbReference type="InterPro" id="IPR027396">
    <property type="entry name" value="DsrEFH-like"/>
</dbReference>
<dbReference type="PANTHER" id="PTHR34655:SF2">
    <property type="entry name" value="PEROXIREDOXIN FAMILY PROTEIN"/>
    <property type="match status" value="1"/>
</dbReference>
<evidence type="ECO:0000313" key="2">
    <source>
        <dbReference type="EMBL" id="SFF70699.1"/>
    </source>
</evidence>
<keyword evidence="3" id="KW-1185">Reference proteome</keyword>
<keyword evidence="1" id="KW-0812">Transmembrane</keyword>
<dbReference type="RefSeq" id="WP_218154398.1">
    <property type="nucleotide sequence ID" value="NZ_FOOK01000003.1"/>
</dbReference>
<accession>A0A1I2KWJ4</accession>
<feature type="transmembrane region" description="Helical" evidence="1">
    <location>
        <begin position="23"/>
        <end position="42"/>
    </location>
</feature>
<keyword evidence="1" id="KW-1133">Transmembrane helix</keyword>
<dbReference type="PANTHER" id="PTHR34655">
    <property type="entry name" value="CONSERVED WITHIN P. AEROPHILUM"/>
    <property type="match status" value="1"/>
</dbReference>
<dbReference type="Gene3D" id="3.40.1260.10">
    <property type="entry name" value="DsrEFH-like"/>
    <property type="match status" value="1"/>
</dbReference>
<gene>
    <name evidence="2" type="ORF">SAMN04488025_10359</name>
</gene>